<keyword evidence="2" id="KW-1185">Reference proteome</keyword>
<sequence length="388" mass="43347">MVAKMYRQQPRRQFNAQSHHKRSRPLPEVNNQLENKGHRNGTEYAFFGEKPTSRPAKGPTPLVHVRPSHYVDVPDSLFALGQHSSAVGMRGSTSEAMNPTEYVDNGEPETQVISDVFDCGIEMTKPLEYSSFPQCSEEEGIIMDEPDSSAYYDAPLHVMNATKDHNNGQQDKAATRSTEGCNKEQLGPYDTKERLLDGTPAHLLRLRHAVSVAETLNTPQNFRGPSRYCVQLIQDLHSVHQIFGRPQSRMSSTTTTTCLGVTLTPLDDGPLCVVSATGAILTVKWFDCLCCRTPLRVSPFSFEHAIACFNQYRQVASRRRRTAKRNCNEICLIGSMAIHRTPIGDVRVHRVQRKRVMRTSPSAVTRSVTSPFFKMTVTYTASASSPFA</sequence>
<evidence type="ECO:0000313" key="1">
    <source>
        <dbReference type="EMBL" id="KAH7967016.1"/>
    </source>
</evidence>
<gene>
    <name evidence="1" type="ORF">HPB49_021350</name>
</gene>
<comment type="caution">
    <text evidence="1">The sequence shown here is derived from an EMBL/GenBank/DDBJ whole genome shotgun (WGS) entry which is preliminary data.</text>
</comment>
<proteinExistence type="predicted"/>
<accession>A0ACB8DG64</accession>
<dbReference type="EMBL" id="CM023471">
    <property type="protein sequence ID" value="KAH7967016.1"/>
    <property type="molecule type" value="Genomic_DNA"/>
</dbReference>
<name>A0ACB8DG64_DERSI</name>
<dbReference type="Proteomes" id="UP000821865">
    <property type="component" value="Chromosome 2"/>
</dbReference>
<protein>
    <submittedName>
        <fullName evidence="1">Uncharacterized protein</fullName>
    </submittedName>
</protein>
<organism evidence="1 2">
    <name type="scientific">Dermacentor silvarum</name>
    <name type="common">Tick</name>
    <dbReference type="NCBI Taxonomy" id="543639"/>
    <lineage>
        <taxon>Eukaryota</taxon>
        <taxon>Metazoa</taxon>
        <taxon>Ecdysozoa</taxon>
        <taxon>Arthropoda</taxon>
        <taxon>Chelicerata</taxon>
        <taxon>Arachnida</taxon>
        <taxon>Acari</taxon>
        <taxon>Parasitiformes</taxon>
        <taxon>Ixodida</taxon>
        <taxon>Ixodoidea</taxon>
        <taxon>Ixodidae</taxon>
        <taxon>Rhipicephalinae</taxon>
        <taxon>Dermacentor</taxon>
    </lineage>
</organism>
<evidence type="ECO:0000313" key="2">
    <source>
        <dbReference type="Proteomes" id="UP000821865"/>
    </source>
</evidence>
<reference evidence="1" key="1">
    <citation type="submission" date="2020-05" db="EMBL/GenBank/DDBJ databases">
        <title>Large-scale comparative analyses of tick genomes elucidate their genetic diversity and vector capacities.</title>
        <authorList>
            <person name="Jia N."/>
            <person name="Wang J."/>
            <person name="Shi W."/>
            <person name="Du L."/>
            <person name="Sun Y."/>
            <person name="Zhan W."/>
            <person name="Jiang J."/>
            <person name="Wang Q."/>
            <person name="Zhang B."/>
            <person name="Ji P."/>
            <person name="Sakyi L.B."/>
            <person name="Cui X."/>
            <person name="Yuan T."/>
            <person name="Jiang B."/>
            <person name="Yang W."/>
            <person name="Lam T.T.-Y."/>
            <person name="Chang Q."/>
            <person name="Ding S."/>
            <person name="Wang X."/>
            <person name="Zhu J."/>
            <person name="Ruan X."/>
            <person name="Zhao L."/>
            <person name="Wei J."/>
            <person name="Que T."/>
            <person name="Du C."/>
            <person name="Cheng J."/>
            <person name="Dai P."/>
            <person name="Han X."/>
            <person name="Huang E."/>
            <person name="Gao Y."/>
            <person name="Liu J."/>
            <person name="Shao H."/>
            <person name="Ye R."/>
            <person name="Li L."/>
            <person name="Wei W."/>
            <person name="Wang X."/>
            <person name="Wang C."/>
            <person name="Yang T."/>
            <person name="Huo Q."/>
            <person name="Li W."/>
            <person name="Guo W."/>
            <person name="Chen H."/>
            <person name="Zhou L."/>
            <person name="Ni X."/>
            <person name="Tian J."/>
            <person name="Zhou Y."/>
            <person name="Sheng Y."/>
            <person name="Liu T."/>
            <person name="Pan Y."/>
            <person name="Xia L."/>
            <person name="Li J."/>
            <person name="Zhao F."/>
            <person name="Cao W."/>
        </authorList>
    </citation>
    <scope>NUCLEOTIDE SEQUENCE</scope>
    <source>
        <strain evidence="1">Dsil-2018</strain>
    </source>
</reference>